<gene>
    <name evidence="1" type="ORF">SDC9_87876</name>
</gene>
<dbReference type="InterPro" id="IPR010982">
    <property type="entry name" value="Lambda_DNA-bd_dom_sf"/>
</dbReference>
<dbReference type="EMBL" id="VSSQ01009290">
    <property type="protein sequence ID" value="MPM41226.1"/>
    <property type="molecule type" value="Genomic_DNA"/>
</dbReference>
<evidence type="ECO:0000313" key="1">
    <source>
        <dbReference type="EMBL" id="MPM41226.1"/>
    </source>
</evidence>
<dbReference type="Gene3D" id="1.10.260.40">
    <property type="entry name" value="lambda repressor-like DNA-binding domains"/>
    <property type="match status" value="1"/>
</dbReference>
<accession>A0A644ZK21</accession>
<comment type="caution">
    <text evidence="1">The sequence shown here is derived from an EMBL/GenBank/DDBJ whole genome shotgun (WGS) entry which is preliminary data.</text>
</comment>
<protein>
    <recommendedName>
        <fullName evidence="2">HTH cro/C1-type domain-containing protein</fullName>
    </recommendedName>
</protein>
<reference evidence="1" key="1">
    <citation type="submission" date="2019-08" db="EMBL/GenBank/DDBJ databases">
        <authorList>
            <person name="Kucharzyk K."/>
            <person name="Murdoch R.W."/>
            <person name="Higgins S."/>
            <person name="Loffler F."/>
        </authorList>
    </citation>
    <scope>NUCLEOTIDE SEQUENCE</scope>
</reference>
<sequence>MAMKESLDIISEVLNSISPIEVKRLETRMLIASKIANTLKEKGWKKKDLMEAMGKKNASEITRWLSGTHNFTSDLLSDLSYVLGIDLLNIEENKFEPIIKVYHFHAKSEPSSIESKTPSHAEIENSFYKQRIQIKA</sequence>
<dbReference type="AlphaFoldDB" id="A0A644ZK21"/>
<dbReference type="GO" id="GO:0003677">
    <property type="term" value="F:DNA binding"/>
    <property type="evidence" value="ECO:0007669"/>
    <property type="project" value="InterPro"/>
</dbReference>
<evidence type="ECO:0008006" key="2">
    <source>
        <dbReference type="Google" id="ProtNLM"/>
    </source>
</evidence>
<organism evidence="1">
    <name type="scientific">bioreactor metagenome</name>
    <dbReference type="NCBI Taxonomy" id="1076179"/>
    <lineage>
        <taxon>unclassified sequences</taxon>
        <taxon>metagenomes</taxon>
        <taxon>ecological metagenomes</taxon>
    </lineage>
</organism>
<proteinExistence type="predicted"/>
<dbReference type="SUPFAM" id="SSF47413">
    <property type="entry name" value="lambda repressor-like DNA-binding domains"/>
    <property type="match status" value="1"/>
</dbReference>
<name>A0A644ZK21_9ZZZZ</name>